<accession>A0A1H2TUX2</accession>
<name>A0A1H2TUX2_9PSEU</name>
<feature type="region of interest" description="Disordered" evidence="1">
    <location>
        <begin position="205"/>
        <end position="231"/>
    </location>
</feature>
<dbReference type="Pfam" id="PF13472">
    <property type="entry name" value="Lipase_GDSL_2"/>
    <property type="match status" value="1"/>
</dbReference>
<dbReference type="Gene3D" id="3.40.50.1110">
    <property type="entry name" value="SGNH hydrolase"/>
    <property type="match status" value="1"/>
</dbReference>
<evidence type="ECO:0000256" key="1">
    <source>
        <dbReference type="SAM" id="MobiDB-lite"/>
    </source>
</evidence>
<dbReference type="Proteomes" id="UP000199515">
    <property type="component" value="Unassembled WGS sequence"/>
</dbReference>
<proteinExistence type="predicted"/>
<sequence>MTGPFTAHDRLLFIGDSITDSGRDRSDPRSLGTGYVRRIAARLTAPTVLNKGLNGNRVYDMEARWATDVLAERPTVVTVKIGINDTWRTFDRGLPSPIDRFRAAYTSVLAQTRGHLPADLFVITPFLLPVKAEQHSWMDDLAPRVEVAREVAAEFGARLVRADLVMPRAAADHGAATLAPDGVHPSALGHRILAEAWLDAAGVPPPHSWAHADEPGPDHQVRARPASGPLP</sequence>
<gene>
    <name evidence="3" type="ORF">SAMN05421504_101677</name>
</gene>
<dbReference type="PANTHER" id="PTHR30383">
    <property type="entry name" value="THIOESTERASE 1/PROTEASE 1/LYSOPHOSPHOLIPASE L1"/>
    <property type="match status" value="1"/>
</dbReference>
<dbReference type="AlphaFoldDB" id="A0A1H2TUX2"/>
<protein>
    <submittedName>
        <fullName evidence="3">Lysophospholipase L1</fullName>
    </submittedName>
</protein>
<dbReference type="InterPro" id="IPR051532">
    <property type="entry name" value="Ester_Hydrolysis_Enzymes"/>
</dbReference>
<dbReference type="InterPro" id="IPR013830">
    <property type="entry name" value="SGNH_hydro"/>
</dbReference>
<keyword evidence="4" id="KW-1185">Reference proteome</keyword>
<dbReference type="STRING" id="589385.SAMN05421504_101677"/>
<evidence type="ECO:0000313" key="3">
    <source>
        <dbReference type="EMBL" id="SDW47139.1"/>
    </source>
</evidence>
<dbReference type="RefSeq" id="WP_091286415.1">
    <property type="nucleotide sequence ID" value="NZ_FNON01000001.1"/>
</dbReference>
<evidence type="ECO:0000313" key="4">
    <source>
        <dbReference type="Proteomes" id="UP000199515"/>
    </source>
</evidence>
<dbReference type="EMBL" id="FNON01000001">
    <property type="protein sequence ID" value="SDW47139.1"/>
    <property type="molecule type" value="Genomic_DNA"/>
</dbReference>
<dbReference type="PANTHER" id="PTHR30383:SF5">
    <property type="entry name" value="SGNH HYDROLASE-TYPE ESTERASE DOMAIN-CONTAINING PROTEIN"/>
    <property type="match status" value="1"/>
</dbReference>
<feature type="domain" description="SGNH hydrolase-type esterase" evidence="2">
    <location>
        <begin position="13"/>
        <end position="192"/>
    </location>
</feature>
<reference evidence="3 4" key="1">
    <citation type="submission" date="2016-10" db="EMBL/GenBank/DDBJ databases">
        <authorList>
            <person name="de Groot N.N."/>
        </authorList>
    </citation>
    <scope>NUCLEOTIDE SEQUENCE [LARGE SCALE GENOMIC DNA]</scope>
    <source>
        <strain evidence="3 4">CPCC 202699</strain>
    </source>
</reference>
<dbReference type="InterPro" id="IPR036514">
    <property type="entry name" value="SGNH_hydro_sf"/>
</dbReference>
<dbReference type="OrthoDB" id="9794725at2"/>
<dbReference type="GO" id="GO:0004622">
    <property type="term" value="F:phosphatidylcholine lysophospholipase activity"/>
    <property type="evidence" value="ECO:0007669"/>
    <property type="project" value="TreeGrafter"/>
</dbReference>
<evidence type="ECO:0000259" key="2">
    <source>
        <dbReference type="Pfam" id="PF13472"/>
    </source>
</evidence>
<dbReference type="CDD" id="cd01834">
    <property type="entry name" value="SGNH_hydrolase_like_2"/>
    <property type="match status" value="1"/>
</dbReference>
<organism evidence="3 4">
    <name type="scientific">Amycolatopsis xylanica</name>
    <dbReference type="NCBI Taxonomy" id="589385"/>
    <lineage>
        <taxon>Bacteria</taxon>
        <taxon>Bacillati</taxon>
        <taxon>Actinomycetota</taxon>
        <taxon>Actinomycetes</taxon>
        <taxon>Pseudonocardiales</taxon>
        <taxon>Pseudonocardiaceae</taxon>
        <taxon>Amycolatopsis</taxon>
    </lineage>
</organism>
<dbReference type="SUPFAM" id="SSF52266">
    <property type="entry name" value="SGNH hydrolase"/>
    <property type="match status" value="1"/>
</dbReference>
<feature type="compositionally biased region" description="Basic and acidic residues" evidence="1">
    <location>
        <begin position="210"/>
        <end position="221"/>
    </location>
</feature>